<dbReference type="GO" id="GO:0005770">
    <property type="term" value="C:late endosome"/>
    <property type="evidence" value="ECO:0007669"/>
    <property type="project" value="TreeGrafter"/>
</dbReference>
<dbReference type="Gene3D" id="1.20.5.1200">
    <property type="entry name" value="Alpha-tocopherol transfer"/>
    <property type="match status" value="1"/>
</dbReference>
<proteinExistence type="predicted"/>
<gene>
    <name evidence="3" type="primary">TTPA</name>
</gene>
<dbReference type="Pfam" id="PF00650">
    <property type="entry name" value="CRAL_TRIO"/>
    <property type="match status" value="1"/>
</dbReference>
<dbReference type="GO" id="GO:0008431">
    <property type="term" value="F:vitamin E binding"/>
    <property type="evidence" value="ECO:0007669"/>
    <property type="project" value="TreeGrafter"/>
</dbReference>
<dbReference type="CDD" id="cd00170">
    <property type="entry name" value="SEC14"/>
    <property type="match status" value="1"/>
</dbReference>
<dbReference type="PANTHER" id="PTHR10174">
    <property type="entry name" value="ALPHA-TOCOPHEROL TRANSFER PROTEIN-RELATED"/>
    <property type="match status" value="1"/>
</dbReference>
<dbReference type="FunFam" id="3.40.525.10:FF:000002">
    <property type="entry name" value="Alpha-tocopherol transfer protein-like"/>
    <property type="match status" value="1"/>
</dbReference>
<name>A0A6I9Y7Q1_9SAUR</name>
<keyword evidence="2" id="KW-1185">Reference proteome</keyword>
<organism evidence="2 3">
    <name type="scientific">Thamnophis sirtalis</name>
    <dbReference type="NCBI Taxonomy" id="35019"/>
    <lineage>
        <taxon>Eukaryota</taxon>
        <taxon>Metazoa</taxon>
        <taxon>Chordata</taxon>
        <taxon>Craniata</taxon>
        <taxon>Vertebrata</taxon>
        <taxon>Euteleostomi</taxon>
        <taxon>Lepidosauria</taxon>
        <taxon>Squamata</taxon>
        <taxon>Bifurcata</taxon>
        <taxon>Unidentata</taxon>
        <taxon>Episquamata</taxon>
        <taxon>Toxicofera</taxon>
        <taxon>Serpentes</taxon>
        <taxon>Colubroidea</taxon>
        <taxon>Colubridae</taxon>
        <taxon>Natricinae</taxon>
        <taxon>Thamnophis</taxon>
    </lineage>
</organism>
<protein>
    <submittedName>
        <fullName evidence="3">Alpha-tocopherol transfer protein isoform X2</fullName>
    </submittedName>
</protein>
<dbReference type="PROSITE" id="PS50191">
    <property type="entry name" value="CRAL_TRIO"/>
    <property type="match status" value="1"/>
</dbReference>
<reference evidence="3" key="1">
    <citation type="submission" date="2025-08" db="UniProtKB">
        <authorList>
            <consortium name="RefSeq"/>
        </authorList>
    </citation>
    <scope>IDENTIFICATION</scope>
    <source>
        <tissue evidence="3">Skeletal muscle</tissue>
    </source>
</reference>
<dbReference type="Gene3D" id="3.40.525.10">
    <property type="entry name" value="CRAL-TRIO lipid binding domain"/>
    <property type="match status" value="1"/>
</dbReference>
<dbReference type="InterPro" id="IPR036865">
    <property type="entry name" value="CRAL-TRIO_dom_sf"/>
</dbReference>
<dbReference type="PANTHER" id="PTHR10174:SF225">
    <property type="entry name" value="ALPHA-TOCOPHEROL TRANSFER PROTEIN"/>
    <property type="match status" value="1"/>
</dbReference>
<dbReference type="GO" id="GO:0016020">
    <property type="term" value="C:membrane"/>
    <property type="evidence" value="ECO:0007669"/>
    <property type="project" value="TreeGrafter"/>
</dbReference>
<dbReference type="PRINTS" id="PR00180">
    <property type="entry name" value="CRETINALDHBP"/>
</dbReference>
<evidence type="ECO:0000313" key="2">
    <source>
        <dbReference type="Proteomes" id="UP000504617"/>
    </source>
</evidence>
<dbReference type="AlphaFoldDB" id="A0A6I9Y7Q1"/>
<dbReference type="CTD" id="7274"/>
<dbReference type="GO" id="GO:0042360">
    <property type="term" value="P:vitamin E metabolic process"/>
    <property type="evidence" value="ECO:0007669"/>
    <property type="project" value="TreeGrafter"/>
</dbReference>
<dbReference type="RefSeq" id="XP_013915565.1">
    <property type="nucleotide sequence ID" value="XM_014060090.1"/>
</dbReference>
<evidence type="ECO:0000313" key="3">
    <source>
        <dbReference type="RefSeq" id="XP_013915565.1"/>
    </source>
</evidence>
<sequence length="231" mass="26620">MDRDQPISPPGNLNDLPDDSPQVFKNYHKWRRDCPEIIANLHPSSSLSLLQTGYIGILKERDPCGSRVVIYRIARWDPKIFTAYDLFRVSIMLSELLAREPDTQRNGVKAIFDLQGWKFAHAFQVTPAVTKKITFALTDGFPLKVRGIHLIREPIIFYHVFNLIKLLLPEKIKARIHLHGNNFAHGLQKHFPVSLLPEEFNGEAGSFEEFSKYLIDFLMESINYLQSISLF</sequence>
<evidence type="ECO:0000259" key="1">
    <source>
        <dbReference type="PROSITE" id="PS50191"/>
    </source>
</evidence>
<accession>A0A6I9Y7Q1</accession>
<dbReference type="GO" id="GO:0051180">
    <property type="term" value="P:vitamin transport"/>
    <property type="evidence" value="ECO:0007669"/>
    <property type="project" value="TreeGrafter"/>
</dbReference>
<dbReference type="Proteomes" id="UP000504617">
    <property type="component" value="Unplaced"/>
</dbReference>
<dbReference type="SMART" id="SM00516">
    <property type="entry name" value="SEC14"/>
    <property type="match status" value="1"/>
</dbReference>
<dbReference type="SUPFAM" id="SSF52087">
    <property type="entry name" value="CRAL/TRIO domain"/>
    <property type="match status" value="1"/>
</dbReference>
<dbReference type="GO" id="GO:1902936">
    <property type="term" value="F:phosphatidylinositol bisphosphate binding"/>
    <property type="evidence" value="ECO:0007669"/>
    <property type="project" value="TreeGrafter"/>
</dbReference>
<feature type="domain" description="CRAL-TRIO" evidence="1">
    <location>
        <begin position="42"/>
        <end position="208"/>
    </location>
</feature>
<dbReference type="OrthoDB" id="440711at2759"/>
<dbReference type="GeneID" id="106543966"/>
<dbReference type="GO" id="GO:0120013">
    <property type="term" value="F:lipid transfer activity"/>
    <property type="evidence" value="ECO:0007669"/>
    <property type="project" value="TreeGrafter"/>
</dbReference>
<dbReference type="InterPro" id="IPR001251">
    <property type="entry name" value="CRAL-TRIO_dom"/>
</dbReference>